<proteinExistence type="predicted"/>
<organism evidence="4 5">
    <name type="scientific">Rhizobium leguminosarum</name>
    <dbReference type="NCBI Taxonomy" id="384"/>
    <lineage>
        <taxon>Bacteria</taxon>
        <taxon>Pseudomonadati</taxon>
        <taxon>Pseudomonadota</taxon>
        <taxon>Alphaproteobacteria</taxon>
        <taxon>Hyphomicrobiales</taxon>
        <taxon>Rhizobiaceae</taxon>
        <taxon>Rhizobium/Agrobacterium group</taxon>
        <taxon>Rhizobium</taxon>
    </lineage>
</organism>
<dbReference type="CDD" id="cd18809">
    <property type="entry name" value="SF1_C_RecD"/>
    <property type="match status" value="1"/>
</dbReference>
<dbReference type="GO" id="GO:0003678">
    <property type="term" value="F:DNA helicase activity"/>
    <property type="evidence" value="ECO:0007669"/>
    <property type="project" value="UniProtKB-ARBA"/>
</dbReference>
<evidence type="ECO:0000256" key="1">
    <source>
        <dbReference type="ARBA" id="ARBA00022741"/>
    </source>
</evidence>
<feature type="domain" description="AAA+ ATPase" evidence="3">
    <location>
        <begin position="559"/>
        <end position="726"/>
    </location>
</feature>
<name>A0A1B1CHU4_RHILE</name>
<dbReference type="PANTHER" id="PTHR43788">
    <property type="entry name" value="DNA2/NAM7 HELICASE FAMILY MEMBER"/>
    <property type="match status" value="1"/>
</dbReference>
<dbReference type="SUPFAM" id="SSF52540">
    <property type="entry name" value="P-loop containing nucleoside triphosphate hydrolases"/>
    <property type="match status" value="2"/>
</dbReference>
<evidence type="ECO:0000313" key="4">
    <source>
        <dbReference type="EMBL" id="ANP89321.1"/>
    </source>
</evidence>
<dbReference type="Pfam" id="PF13604">
    <property type="entry name" value="AAA_30"/>
    <property type="match status" value="1"/>
</dbReference>
<keyword evidence="4" id="KW-0378">Hydrolase</keyword>
<dbReference type="Gene3D" id="2.30.30.940">
    <property type="match status" value="1"/>
</dbReference>
<keyword evidence="2" id="KW-0067">ATP-binding</keyword>
<dbReference type="RefSeq" id="WP_065282969.1">
    <property type="nucleotide sequence ID" value="NZ_CP016287.1"/>
</dbReference>
<evidence type="ECO:0000256" key="2">
    <source>
        <dbReference type="ARBA" id="ARBA00022840"/>
    </source>
</evidence>
<keyword evidence="4" id="KW-0347">Helicase</keyword>
<evidence type="ECO:0000259" key="3">
    <source>
        <dbReference type="SMART" id="SM00382"/>
    </source>
</evidence>
<protein>
    <submittedName>
        <fullName evidence="4">RNA helicase</fullName>
    </submittedName>
</protein>
<dbReference type="SMART" id="SM00382">
    <property type="entry name" value="AAA"/>
    <property type="match status" value="1"/>
</dbReference>
<dbReference type="InterPro" id="IPR027417">
    <property type="entry name" value="P-loop_NTPase"/>
</dbReference>
<dbReference type="Pfam" id="PF13538">
    <property type="entry name" value="UvrD_C_2"/>
    <property type="match status" value="1"/>
</dbReference>
<dbReference type="Proteomes" id="UP000092691">
    <property type="component" value="Plasmid unnamed1"/>
</dbReference>
<evidence type="ECO:0000313" key="5">
    <source>
        <dbReference type="Proteomes" id="UP000092691"/>
    </source>
</evidence>
<keyword evidence="4" id="KW-0614">Plasmid</keyword>
<keyword evidence="1" id="KW-0547">Nucleotide-binding</keyword>
<dbReference type="InterPro" id="IPR027785">
    <property type="entry name" value="UvrD-like_helicase_C"/>
</dbReference>
<dbReference type="CDD" id="cd17933">
    <property type="entry name" value="DEXSc_RecD-like"/>
    <property type="match status" value="1"/>
</dbReference>
<geneLocation type="plasmid" evidence="4 5">
    <name>unnamed1</name>
</geneLocation>
<dbReference type="InterPro" id="IPR050534">
    <property type="entry name" value="Coronavir_polyprotein_1ab"/>
</dbReference>
<dbReference type="InterPro" id="IPR003593">
    <property type="entry name" value="AAA+_ATPase"/>
</dbReference>
<dbReference type="PANTHER" id="PTHR43788:SF6">
    <property type="entry name" value="DNA HELICASE B"/>
    <property type="match status" value="1"/>
</dbReference>
<dbReference type="EMBL" id="CP016287">
    <property type="protein sequence ID" value="ANP89321.1"/>
    <property type="molecule type" value="Genomic_DNA"/>
</dbReference>
<gene>
    <name evidence="4" type="ORF">BA011_26490</name>
</gene>
<dbReference type="Gene3D" id="3.40.50.300">
    <property type="entry name" value="P-loop containing nucleotide triphosphate hydrolases"/>
    <property type="match status" value="2"/>
</dbReference>
<dbReference type="AlphaFoldDB" id="A0A1B1CHU4"/>
<reference evidence="4 5" key="1">
    <citation type="submission" date="2016-06" db="EMBL/GenBank/DDBJ databases">
        <title>Microsymbionts genomes from the relict species Vavilovia formosa.</title>
        <authorList>
            <person name="Chirak E."/>
            <person name="Kimeklis A."/>
            <person name="Andronov E."/>
        </authorList>
    </citation>
    <scope>NUCLEOTIDE SEQUENCE [LARGE SCALE GENOMIC DNA]</scope>
    <source>
        <strain evidence="4 5">Vaf10</strain>
        <plasmid evidence="5">Plasmid unnamed1</plasmid>
    </source>
</reference>
<dbReference type="GO" id="GO:0005524">
    <property type="term" value="F:ATP binding"/>
    <property type="evidence" value="ECO:0007669"/>
    <property type="project" value="UniProtKB-KW"/>
</dbReference>
<sequence>MYDHDLTLLKSHPYKLSSPDTHGHFGQTPLRLEAYAAACIPFGWMLRRQVEGDQRMGEVGKAQALKLGYEPAREPELSFDTSWIQDRHNQLIMLDTFFGALKPESSLCFFYAKRTPLSENSRRVIVGVGRLKGIGQPTDYLYDRDGDLKGVLWERNIRHSIRPDQSDGFLMPYTAVLAAAEANSSFPLDDCIAFAPDDQFESFSYASEHLTHDGAIASLLACVKALKVTAENVGIPVQAQLAWLDQELGRLWKARGVHPGLGSALTAFGLQHGALLAHEIERAGSRDGEVFNALAFIDTFAVDPKRFPRAEAFGFGASFREKWRKLPSDRRSLFDLIARCELTPDQADRAYQPSSRKAAGLDVADADILANPYVLFEKDEAAADRIPFSVLDRGVFPIDAVRANAPLTPPIAMTDAIDRRRVRGLVVELLEEAIAHEGHTLLPRSWVVRRALDAPLEPKCAADDDVLAMGQGFIDAIVSPGQTIAGEPTFKLKRYTTAKTMIAAAVRKRVGGRVHELSHPWRKLVDAEFDRSGPKDKTLTEDEVLARHEKTAALEQIACARFSVLIGPAGSGKTTLLNILCDLPEIRSSVLLLAPTGKARVRLEEATQRLGQGQTLAQFLQRLKRYDGDSGRYFWNPEAPREKSYRTIIVDECSMLTEDQLAALFDAVEGVERIVLVGDPRQLPPIGAGRPFVDICRHLAPPPLPAIFPRLARGYAELTIMGRQRGAGRGDVLLARQFSGEPLDAGADEVWDRLREGHLDHVRAVHWSGPAVVRDTLNAELVTELALADAADEAGFEASLGAAPFGTPPQMYFWSAREVRGKDGAASKSHDWQVLSPVRAGLAGVDALNLSIQHRFRTRVRAMAESTLWWTKIPKPAGPQALLWGDKVINVRNNGRRRTYPLQDKAYVANGDIGVIVGGYKTKTMKRRPRDLDVEFQSQTGIKFTYAAWEFRGDDGSPELELAYALTVHKTQGSQFGRTLLVLPRNCRPLSREMLYTALTRQQDHIVLLHEDEIGALQRYTHPSTSEIARRMTDLFTIARRSG</sequence>
<accession>A0A1B1CHU4</accession>